<name>A0ACC3DJJ0_9PEZI</name>
<reference evidence="1" key="1">
    <citation type="submission" date="2024-09" db="EMBL/GenBank/DDBJ databases">
        <title>Black Yeasts Isolated from many extreme environments.</title>
        <authorList>
            <person name="Coleine C."/>
            <person name="Stajich J.E."/>
            <person name="Selbmann L."/>
        </authorList>
    </citation>
    <scope>NUCLEOTIDE SEQUENCE</scope>
    <source>
        <strain evidence="1">CCFEE 5737</strain>
    </source>
</reference>
<dbReference type="EMBL" id="JAWDJW010003727">
    <property type="protein sequence ID" value="KAK3076647.1"/>
    <property type="molecule type" value="Genomic_DNA"/>
</dbReference>
<feature type="non-terminal residue" evidence="1">
    <location>
        <position position="117"/>
    </location>
</feature>
<gene>
    <name evidence="1" type="ORF">LTS18_012445</name>
</gene>
<accession>A0ACC3DJJ0</accession>
<dbReference type="Proteomes" id="UP001186974">
    <property type="component" value="Unassembled WGS sequence"/>
</dbReference>
<evidence type="ECO:0000313" key="2">
    <source>
        <dbReference type="Proteomes" id="UP001186974"/>
    </source>
</evidence>
<feature type="non-terminal residue" evidence="1">
    <location>
        <position position="1"/>
    </location>
</feature>
<evidence type="ECO:0000313" key="1">
    <source>
        <dbReference type="EMBL" id="KAK3076647.1"/>
    </source>
</evidence>
<protein>
    <submittedName>
        <fullName evidence="1">Uncharacterized protein</fullName>
    </submittedName>
</protein>
<proteinExistence type="predicted"/>
<comment type="caution">
    <text evidence="1">The sequence shown here is derived from an EMBL/GenBank/DDBJ whole genome shotgun (WGS) entry which is preliminary data.</text>
</comment>
<organism evidence="1 2">
    <name type="scientific">Coniosporium uncinatum</name>
    <dbReference type="NCBI Taxonomy" id="93489"/>
    <lineage>
        <taxon>Eukaryota</taxon>
        <taxon>Fungi</taxon>
        <taxon>Dikarya</taxon>
        <taxon>Ascomycota</taxon>
        <taxon>Pezizomycotina</taxon>
        <taxon>Dothideomycetes</taxon>
        <taxon>Dothideomycetes incertae sedis</taxon>
        <taxon>Coniosporium</taxon>
    </lineage>
</organism>
<keyword evidence="2" id="KW-1185">Reference proteome</keyword>
<sequence>NPSRSPASPELPSSAARGDLTQQQSSPTRWSLTQRIFNFNLRPPQRAHAHSSRLWNPINASPRTPTSERSFPAVPIHHPQIVEGPPQSAGGGRDGDYPLLTLPEQRRSRQSVPGSLV</sequence>